<dbReference type="InterPro" id="IPR002816">
    <property type="entry name" value="TraB/PrgY/GumN_fam"/>
</dbReference>
<evidence type="ECO:0000313" key="2">
    <source>
        <dbReference type="EMBL" id="RAK62125.1"/>
    </source>
</evidence>
<keyword evidence="3" id="KW-1185">Reference proteome</keyword>
<dbReference type="EMBL" id="QFYS01000013">
    <property type="protein sequence ID" value="RAK62125.1"/>
    <property type="molecule type" value="Genomic_DNA"/>
</dbReference>
<name>A0A328B697_9CAUL</name>
<comment type="caution">
    <text evidence="2">The sequence shown here is derived from an EMBL/GenBank/DDBJ whole genome shotgun (WGS) entry which is preliminary data.</text>
</comment>
<sequence length="323" mass="34763">MPGRRPSVLNRLAPLAAILTLLALPAQAQVPPAPEDPDATLVEELVVRGRLPGPAWWRVTDADTTVYVLGVPSLAPKRMAWDRSIFERRLEGANVVVLPFVNVKAKLGGSLGTAFNLARLRSGGPYEEKLDPATRARFVAVRTRLGKDAGRYRTSNPLAAGVQLAIDYRDASQLTNMDPAKLVRYLAQQKGVRVVEKSYDLGPQLGGIIRTPANLGRICFDEVLAQAEAGPGVTLEAARAWAEGDVEGALQNERTYERCLATISGGRTYDERMKADEAAAIANALKTPGHAIVLVPLRPLLAQGGVLDRLRAQGLTVKTPGEE</sequence>
<feature type="signal peptide" evidence="1">
    <location>
        <begin position="1"/>
        <end position="28"/>
    </location>
</feature>
<proteinExistence type="predicted"/>
<dbReference type="OrthoDB" id="7181390at2"/>
<dbReference type="CDD" id="cd14788">
    <property type="entry name" value="GumN"/>
    <property type="match status" value="1"/>
</dbReference>
<dbReference type="AlphaFoldDB" id="A0A328B697"/>
<gene>
    <name evidence="2" type="ORF">DJ019_19805</name>
</gene>
<evidence type="ECO:0000256" key="1">
    <source>
        <dbReference type="SAM" id="SignalP"/>
    </source>
</evidence>
<dbReference type="Proteomes" id="UP000249524">
    <property type="component" value="Unassembled WGS sequence"/>
</dbReference>
<protein>
    <submittedName>
        <fullName evidence="2">TraB/GumN family protein</fullName>
    </submittedName>
</protein>
<accession>A0A328B697</accession>
<keyword evidence="1" id="KW-0732">Signal</keyword>
<evidence type="ECO:0000313" key="3">
    <source>
        <dbReference type="Proteomes" id="UP000249524"/>
    </source>
</evidence>
<dbReference type="Pfam" id="PF01963">
    <property type="entry name" value="TraB_PrgY_gumN"/>
    <property type="match status" value="1"/>
</dbReference>
<feature type="chain" id="PRO_5016289564" evidence="1">
    <location>
        <begin position="29"/>
        <end position="323"/>
    </location>
</feature>
<organism evidence="2 3">
    <name type="scientific">Phenylobacterium kunshanense</name>
    <dbReference type="NCBI Taxonomy" id="1445034"/>
    <lineage>
        <taxon>Bacteria</taxon>
        <taxon>Pseudomonadati</taxon>
        <taxon>Pseudomonadota</taxon>
        <taxon>Alphaproteobacteria</taxon>
        <taxon>Caulobacterales</taxon>
        <taxon>Caulobacteraceae</taxon>
        <taxon>Phenylobacterium</taxon>
    </lineage>
</organism>
<reference evidence="2 3" key="1">
    <citation type="submission" date="2018-05" db="EMBL/GenBank/DDBJ databases">
        <authorList>
            <person name="Lanie J.A."/>
            <person name="Ng W.-L."/>
            <person name="Kazmierczak K.M."/>
            <person name="Andrzejewski T.M."/>
            <person name="Davidsen T.M."/>
            <person name="Wayne K.J."/>
            <person name="Tettelin H."/>
            <person name="Glass J.I."/>
            <person name="Rusch D."/>
            <person name="Podicherti R."/>
            <person name="Tsui H.-C.T."/>
            <person name="Winkler M.E."/>
        </authorList>
    </citation>
    <scope>NUCLEOTIDE SEQUENCE [LARGE SCALE GENOMIC DNA]</scope>
    <source>
        <strain evidence="2 3">BUT-10</strain>
    </source>
</reference>